<reference evidence="3 4" key="1">
    <citation type="submission" date="2021-08" db="EMBL/GenBank/DDBJ databases">
        <title>Comparative Genomics Analysis of the Genus Qipengyuania Reveals Extensive Genetic Diversity and Metabolic Versatility, Including the Description of Fifteen Novel Species.</title>
        <authorList>
            <person name="Liu Y."/>
        </authorList>
    </citation>
    <scope>NUCLEOTIDE SEQUENCE [LARGE SCALE GENOMIC DNA]</scope>
    <source>
        <strain evidence="3 4">YG27</strain>
    </source>
</reference>
<dbReference type="PANTHER" id="PTHR10334">
    <property type="entry name" value="CYSTEINE-RICH SECRETORY PROTEIN-RELATED"/>
    <property type="match status" value="1"/>
</dbReference>
<dbReference type="Gene3D" id="3.40.33.10">
    <property type="entry name" value="CAP"/>
    <property type="match status" value="1"/>
</dbReference>
<accession>A0ABS7JYH9</accession>
<dbReference type="PRINTS" id="PR00837">
    <property type="entry name" value="V5TPXLIKE"/>
</dbReference>
<protein>
    <submittedName>
        <fullName evidence="3">SCP-like extracellular</fullName>
    </submittedName>
</protein>
<dbReference type="InterPro" id="IPR035940">
    <property type="entry name" value="CAP_sf"/>
</dbReference>
<feature type="domain" description="SCP" evidence="2">
    <location>
        <begin position="54"/>
        <end position="193"/>
    </location>
</feature>
<dbReference type="EMBL" id="JAIGNU010000004">
    <property type="protein sequence ID" value="MBX7502712.1"/>
    <property type="molecule type" value="Genomic_DNA"/>
</dbReference>
<dbReference type="InterPro" id="IPR002413">
    <property type="entry name" value="V5_allergen-like"/>
</dbReference>
<evidence type="ECO:0000256" key="1">
    <source>
        <dbReference type="SAM" id="SignalP"/>
    </source>
</evidence>
<dbReference type="Proteomes" id="UP000782554">
    <property type="component" value="Unassembled WGS sequence"/>
</dbReference>
<dbReference type="PROSITE" id="PS01010">
    <property type="entry name" value="CRISP_2"/>
    <property type="match status" value="1"/>
</dbReference>
<feature type="chain" id="PRO_5047371617" evidence="1">
    <location>
        <begin position="27"/>
        <end position="197"/>
    </location>
</feature>
<dbReference type="SMART" id="SM00198">
    <property type="entry name" value="SCP"/>
    <property type="match status" value="1"/>
</dbReference>
<feature type="signal peptide" evidence="1">
    <location>
        <begin position="1"/>
        <end position="26"/>
    </location>
</feature>
<dbReference type="PROSITE" id="PS01009">
    <property type="entry name" value="CRISP_1"/>
    <property type="match status" value="1"/>
</dbReference>
<keyword evidence="4" id="KW-1185">Reference proteome</keyword>
<evidence type="ECO:0000313" key="4">
    <source>
        <dbReference type="Proteomes" id="UP000782554"/>
    </source>
</evidence>
<evidence type="ECO:0000313" key="3">
    <source>
        <dbReference type="EMBL" id="MBX7502712.1"/>
    </source>
</evidence>
<dbReference type="Pfam" id="PF00188">
    <property type="entry name" value="CAP"/>
    <property type="match status" value="1"/>
</dbReference>
<proteinExistence type="predicted"/>
<dbReference type="InterPro" id="IPR001283">
    <property type="entry name" value="CRISP-related"/>
</dbReference>
<organism evidence="3 4">
    <name type="scientific">Qipengyuania mesophila</name>
    <dbReference type="NCBI Taxonomy" id="2867246"/>
    <lineage>
        <taxon>Bacteria</taxon>
        <taxon>Pseudomonadati</taxon>
        <taxon>Pseudomonadota</taxon>
        <taxon>Alphaproteobacteria</taxon>
        <taxon>Sphingomonadales</taxon>
        <taxon>Erythrobacteraceae</taxon>
        <taxon>Qipengyuania</taxon>
    </lineage>
</organism>
<sequence length="197" mass="22122">MTQSKKWIAPLAGAFALLCATGSGMAASSSSSSMASRDLPAMRSVDRRGPSDLHLAARILRAHNDERQRLSLKPLKWNVHLEREAREWAQHLSSKGMLQHADQRGRNQTGENLWMGTAGHWPVENMVGMFIDEKKHYRHARFPDISKTGNWADVGHYSQIVWRDTQEVGCAVATARGNDVLVCRYWPAGNVWGQKAY</sequence>
<name>A0ABS7JYH9_9SPHN</name>
<dbReference type="InterPro" id="IPR018244">
    <property type="entry name" value="Allrgn_V5/Tpx1_CS"/>
</dbReference>
<comment type="caution">
    <text evidence="3">The sequence shown here is derived from an EMBL/GenBank/DDBJ whole genome shotgun (WGS) entry which is preliminary data.</text>
</comment>
<evidence type="ECO:0000259" key="2">
    <source>
        <dbReference type="SMART" id="SM00198"/>
    </source>
</evidence>
<keyword evidence="1" id="KW-0732">Signal</keyword>
<dbReference type="PRINTS" id="PR00838">
    <property type="entry name" value="V5ALLERGEN"/>
</dbReference>
<dbReference type="InterPro" id="IPR014044">
    <property type="entry name" value="CAP_dom"/>
</dbReference>
<dbReference type="SUPFAM" id="SSF55797">
    <property type="entry name" value="PR-1-like"/>
    <property type="match status" value="1"/>
</dbReference>
<gene>
    <name evidence="3" type="ORF">K3181_14820</name>
</gene>